<feature type="compositionally biased region" description="Polar residues" evidence="1">
    <location>
        <begin position="199"/>
        <end position="213"/>
    </location>
</feature>
<feature type="compositionally biased region" description="Acidic residues" evidence="1">
    <location>
        <begin position="154"/>
        <end position="176"/>
    </location>
</feature>
<accession>A0A3N4K020</accession>
<organism evidence="2 3">
    <name type="scientific">Choiromyces venosus 120613-1</name>
    <dbReference type="NCBI Taxonomy" id="1336337"/>
    <lineage>
        <taxon>Eukaryota</taxon>
        <taxon>Fungi</taxon>
        <taxon>Dikarya</taxon>
        <taxon>Ascomycota</taxon>
        <taxon>Pezizomycotina</taxon>
        <taxon>Pezizomycetes</taxon>
        <taxon>Pezizales</taxon>
        <taxon>Tuberaceae</taxon>
        <taxon>Choiromyces</taxon>
    </lineage>
</organism>
<evidence type="ECO:0000313" key="3">
    <source>
        <dbReference type="Proteomes" id="UP000276215"/>
    </source>
</evidence>
<sequence length="260" mass="28518">MHKEEVLGNTHMTSAMFRSSQISWSTSPAESRPYEYQGEQSFKETSSETISSENLLNYGPLMGSRNGTQTQVEVIPDIERSIHETDGEDEEGGYDGSLRTGSPDNAGMKEPGESEGEEYETDTDQDDHSPSDDQTSTDQISQDSNEGSAKDTQESTDYESDEEDTSTTDEDTEEILDAIHVASALPREDTPAEAIESPINPTSPAQQPIPTQDNLERTKHGQPEHNLAEYNTQDSLGSAVDDQGNPQKSLHSPCDKLNMP</sequence>
<proteinExistence type="predicted"/>
<reference evidence="2 3" key="1">
    <citation type="journal article" date="2018" name="Nat. Ecol. Evol.">
        <title>Pezizomycetes genomes reveal the molecular basis of ectomycorrhizal truffle lifestyle.</title>
        <authorList>
            <person name="Murat C."/>
            <person name="Payen T."/>
            <person name="Noel B."/>
            <person name="Kuo A."/>
            <person name="Morin E."/>
            <person name="Chen J."/>
            <person name="Kohler A."/>
            <person name="Krizsan K."/>
            <person name="Balestrini R."/>
            <person name="Da Silva C."/>
            <person name="Montanini B."/>
            <person name="Hainaut M."/>
            <person name="Levati E."/>
            <person name="Barry K.W."/>
            <person name="Belfiori B."/>
            <person name="Cichocki N."/>
            <person name="Clum A."/>
            <person name="Dockter R.B."/>
            <person name="Fauchery L."/>
            <person name="Guy J."/>
            <person name="Iotti M."/>
            <person name="Le Tacon F."/>
            <person name="Lindquist E.A."/>
            <person name="Lipzen A."/>
            <person name="Malagnac F."/>
            <person name="Mello A."/>
            <person name="Molinier V."/>
            <person name="Miyauchi S."/>
            <person name="Poulain J."/>
            <person name="Riccioni C."/>
            <person name="Rubini A."/>
            <person name="Sitrit Y."/>
            <person name="Splivallo R."/>
            <person name="Traeger S."/>
            <person name="Wang M."/>
            <person name="Zifcakova L."/>
            <person name="Wipf D."/>
            <person name="Zambonelli A."/>
            <person name="Paolocci F."/>
            <person name="Nowrousian M."/>
            <person name="Ottonello S."/>
            <person name="Baldrian P."/>
            <person name="Spatafora J.W."/>
            <person name="Henrissat B."/>
            <person name="Nagy L.G."/>
            <person name="Aury J.M."/>
            <person name="Wincker P."/>
            <person name="Grigoriev I.V."/>
            <person name="Bonfante P."/>
            <person name="Martin F.M."/>
        </authorList>
    </citation>
    <scope>NUCLEOTIDE SEQUENCE [LARGE SCALE GENOMIC DNA]</scope>
    <source>
        <strain evidence="2 3">120613-1</strain>
    </source>
</reference>
<dbReference type="EMBL" id="ML120365">
    <property type="protein sequence ID" value="RPB02848.1"/>
    <property type="molecule type" value="Genomic_DNA"/>
</dbReference>
<dbReference type="OrthoDB" id="5426563at2759"/>
<feature type="compositionally biased region" description="Basic and acidic residues" evidence="1">
    <location>
        <begin position="214"/>
        <end position="227"/>
    </location>
</feature>
<name>A0A3N4K020_9PEZI</name>
<evidence type="ECO:0000313" key="2">
    <source>
        <dbReference type="EMBL" id="RPB02848.1"/>
    </source>
</evidence>
<protein>
    <submittedName>
        <fullName evidence="2">Uncharacterized protein</fullName>
    </submittedName>
</protein>
<feature type="compositionally biased region" description="Acidic residues" evidence="1">
    <location>
        <begin position="113"/>
        <end position="125"/>
    </location>
</feature>
<gene>
    <name evidence="2" type="ORF">L873DRAFT_1801365</name>
</gene>
<feature type="region of interest" description="Disordered" evidence="1">
    <location>
        <begin position="1"/>
        <end position="260"/>
    </location>
</feature>
<feature type="compositionally biased region" description="Low complexity" evidence="1">
    <location>
        <begin position="132"/>
        <end position="144"/>
    </location>
</feature>
<feature type="compositionally biased region" description="Polar residues" evidence="1">
    <location>
        <begin position="10"/>
        <end position="29"/>
    </location>
</feature>
<keyword evidence="3" id="KW-1185">Reference proteome</keyword>
<dbReference type="Proteomes" id="UP000276215">
    <property type="component" value="Unassembled WGS sequence"/>
</dbReference>
<dbReference type="AlphaFoldDB" id="A0A3N4K020"/>
<evidence type="ECO:0000256" key="1">
    <source>
        <dbReference type="SAM" id="MobiDB-lite"/>
    </source>
</evidence>